<dbReference type="InterPro" id="IPR018108">
    <property type="entry name" value="MCP_transmembrane"/>
</dbReference>
<dbReference type="Pfam" id="PF00153">
    <property type="entry name" value="Mito_carr"/>
    <property type="match status" value="3"/>
</dbReference>
<dbReference type="Proteomes" id="UP000054097">
    <property type="component" value="Unassembled WGS sequence"/>
</dbReference>
<dbReference type="EMBL" id="KN824280">
    <property type="protein sequence ID" value="KIM32448.1"/>
    <property type="molecule type" value="Genomic_DNA"/>
</dbReference>
<dbReference type="AlphaFoldDB" id="A0A0C2X2F4"/>
<feature type="repeat" description="Solcar" evidence="10">
    <location>
        <begin position="110"/>
        <end position="199"/>
    </location>
</feature>
<gene>
    <name evidence="12" type="ORF">M408DRAFT_327014</name>
</gene>
<dbReference type="HOGENOM" id="CLU_015166_14_3_1"/>
<keyword evidence="8" id="KW-0496">Mitochondrion</keyword>
<keyword evidence="6" id="KW-0999">Mitochondrion inner membrane</keyword>
<dbReference type="PANTHER" id="PTHR45928:SF1">
    <property type="entry name" value="RE38146P"/>
    <property type="match status" value="1"/>
</dbReference>
<evidence type="ECO:0000313" key="13">
    <source>
        <dbReference type="Proteomes" id="UP000054097"/>
    </source>
</evidence>
<organism evidence="12 13">
    <name type="scientific">Serendipita vermifera MAFF 305830</name>
    <dbReference type="NCBI Taxonomy" id="933852"/>
    <lineage>
        <taxon>Eukaryota</taxon>
        <taxon>Fungi</taxon>
        <taxon>Dikarya</taxon>
        <taxon>Basidiomycota</taxon>
        <taxon>Agaricomycotina</taxon>
        <taxon>Agaricomycetes</taxon>
        <taxon>Sebacinales</taxon>
        <taxon>Serendipitaceae</taxon>
        <taxon>Serendipita</taxon>
    </lineage>
</organism>
<dbReference type="PROSITE" id="PS50920">
    <property type="entry name" value="SOLCAR"/>
    <property type="match status" value="3"/>
</dbReference>
<dbReference type="Gene3D" id="1.50.40.10">
    <property type="entry name" value="Mitochondrial carrier domain"/>
    <property type="match status" value="1"/>
</dbReference>
<keyword evidence="7" id="KW-1133">Transmembrane helix</keyword>
<dbReference type="PANTHER" id="PTHR45928">
    <property type="entry name" value="RE38146P"/>
    <property type="match status" value="1"/>
</dbReference>
<feature type="repeat" description="Solcar" evidence="10">
    <location>
        <begin position="7"/>
        <end position="95"/>
    </location>
</feature>
<dbReference type="InterPro" id="IPR023395">
    <property type="entry name" value="MCP_dom_sf"/>
</dbReference>
<reference evidence="13" key="2">
    <citation type="submission" date="2015-01" db="EMBL/GenBank/DDBJ databases">
        <title>Evolutionary Origins and Diversification of the Mycorrhizal Mutualists.</title>
        <authorList>
            <consortium name="DOE Joint Genome Institute"/>
            <consortium name="Mycorrhizal Genomics Consortium"/>
            <person name="Kohler A."/>
            <person name="Kuo A."/>
            <person name="Nagy L.G."/>
            <person name="Floudas D."/>
            <person name="Copeland A."/>
            <person name="Barry K.W."/>
            <person name="Cichocki N."/>
            <person name="Veneault-Fourrey C."/>
            <person name="LaButti K."/>
            <person name="Lindquist E.A."/>
            <person name="Lipzen A."/>
            <person name="Lundell T."/>
            <person name="Morin E."/>
            <person name="Murat C."/>
            <person name="Riley R."/>
            <person name="Ohm R."/>
            <person name="Sun H."/>
            <person name="Tunlid A."/>
            <person name="Henrissat B."/>
            <person name="Grigoriev I.V."/>
            <person name="Hibbett D.S."/>
            <person name="Martin F."/>
        </authorList>
    </citation>
    <scope>NUCLEOTIDE SEQUENCE [LARGE SCALE GENOMIC DNA]</scope>
    <source>
        <strain evidence="13">MAFF 305830</strain>
    </source>
</reference>
<keyword evidence="9 10" id="KW-0472">Membrane</keyword>
<dbReference type="OrthoDB" id="6703404at2759"/>
<feature type="repeat" description="Solcar" evidence="10">
    <location>
        <begin position="209"/>
        <end position="301"/>
    </location>
</feature>
<proteinExistence type="inferred from homology"/>
<comment type="subcellular location">
    <subcellularLocation>
        <location evidence="1">Mitochondrion inner membrane</location>
        <topology evidence="1">Multi-pass membrane protein</topology>
    </subcellularLocation>
</comment>
<dbReference type="GO" id="GO:0005743">
    <property type="term" value="C:mitochondrial inner membrane"/>
    <property type="evidence" value="ECO:0007669"/>
    <property type="project" value="UniProtKB-SubCell"/>
</dbReference>
<keyword evidence="13" id="KW-1185">Reference proteome</keyword>
<name>A0A0C2X2F4_SERVB</name>
<reference evidence="12 13" key="1">
    <citation type="submission" date="2014-04" db="EMBL/GenBank/DDBJ databases">
        <authorList>
            <consortium name="DOE Joint Genome Institute"/>
            <person name="Kuo A."/>
            <person name="Zuccaro A."/>
            <person name="Kohler A."/>
            <person name="Nagy L.G."/>
            <person name="Floudas D."/>
            <person name="Copeland A."/>
            <person name="Barry K.W."/>
            <person name="Cichocki N."/>
            <person name="Veneault-Fourrey C."/>
            <person name="LaButti K."/>
            <person name="Lindquist E.A."/>
            <person name="Lipzen A."/>
            <person name="Lundell T."/>
            <person name="Morin E."/>
            <person name="Murat C."/>
            <person name="Sun H."/>
            <person name="Tunlid A."/>
            <person name="Henrissat B."/>
            <person name="Grigoriev I.V."/>
            <person name="Hibbett D.S."/>
            <person name="Martin F."/>
            <person name="Nordberg H.P."/>
            <person name="Cantor M.N."/>
            <person name="Hua S.X."/>
        </authorList>
    </citation>
    <scope>NUCLEOTIDE SEQUENCE [LARGE SCALE GENOMIC DNA]</scope>
    <source>
        <strain evidence="12 13">MAFF 305830</strain>
    </source>
</reference>
<evidence type="ECO:0000256" key="7">
    <source>
        <dbReference type="ARBA" id="ARBA00022989"/>
    </source>
</evidence>
<evidence type="ECO:0000313" key="12">
    <source>
        <dbReference type="EMBL" id="KIM32448.1"/>
    </source>
</evidence>
<protein>
    <recommendedName>
        <fullName evidence="14">Mitochondrial carrier</fullName>
    </recommendedName>
</protein>
<keyword evidence="5" id="KW-0677">Repeat</keyword>
<keyword evidence="4 10" id="KW-0812">Transmembrane</keyword>
<evidence type="ECO:0000256" key="6">
    <source>
        <dbReference type="ARBA" id="ARBA00022792"/>
    </source>
</evidence>
<sequence length="308" mass="33364">MSTPSFDSVVIAGLAACTATTFSNPAEVAKTRLQLQGELVKTGYKAIYTGPLDTIRKTWTHEGIYGVQRGLGAAYAYSGLLQVCIISLYEPFRLSLNSILGKDASERYFPTTIAAGTCTGIAGAFAGNPFFLVKARMQAYSPSLPVGTQRHYKSAFEALQRIYSLDGAGGLFRGARAAMFRTSLGTSVQMPTYFFTKRKIVETGLLKESNPVTVVLSSAAAGAVVCLFMSPADTTLTRLYNQPTIPGRAGGTLYTGPFDCLMKTVRIEGPLALYKGASAHFLRITPHITILLTANEYLTRWYRSLNRT</sequence>
<accession>A0A0C2X2F4</accession>
<evidence type="ECO:0000256" key="9">
    <source>
        <dbReference type="ARBA" id="ARBA00023136"/>
    </source>
</evidence>
<evidence type="ECO:0008006" key="14">
    <source>
        <dbReference type="Google" id="ProtNLM"/>
    </source>
</evidence>
<evidence type="ECO:0000256" key="3">
    <source>
        <dbReference type="ARBA" id="ARBA00022448"/>
    </source>
</evidence>
<evidence type="ECO:0000256" key="10">
    <source>
        <dbReference type="PROSITE-ProRule" id="PRU00282"/>
    </source>
</evidence>
<evidence type="ECO:0000256" key="1">
    <source>
        <dbReference type="ARBA" id="ARBA00004448"/>
    </source>
</evidence>
<evidence type="ECO:0000256" key="4">
    <source>
        <dbReference type="ARBA" id="ARBA00022692"/>
    </source>
</evidence>
<comment type="similarity">
    <text evidence="2 11">Belongs to the mitochondrial carrier (TC 2.A.29) family.</text>
</comment>
<evidence type="ECO:0000256" key="8">
    <source>
        <dbReference type="ARBA" id="ARBA00023128"/>
    </source>
</evidence>
<dbReference type="SUPFAM" id="SSF103506">
    <property type="entry name" value="Mitochondrial carrier"/>
    <property type="match status" value="1"/>
</dbReference>
<evidence type="ECO:0000256" key="11">
    <source>
        <dbReference type="RuleBase" id="RU000488"/>
    </source>
</evidence>
<dbReference type="STRING" id="933852.A0A0C2X2F4"/>
<evidence type="ECO:0000256" key="2">
    <source>
        <dbReference type="ARBA" id="ARBA00006375"/>
    </source>
</evidence>
<evidence type="ECO:0000256" key="5">
    <source>
        <dbReference type="ARBA" id="ARBA00022737"/>
    </source>
</evidence>
<keyword evidence="3 11" id="KW-0813">Transport</keyword>
<dbReference type="InterPro" id="IPR051508">
    <property type="entry name" value="Mito_Carrier_Antiporter"/>
</dbReference>